<gene>
    <name evidence="2" type="ORF">GSI_12926</name>
</gene>
<dbReference type="Proteomes" id="UP000230002">
    <property type="component" value="Unassembled WGS sequence"/>
</dbReference>
<reference evidence="2 3" key="1">
    <citation type="journal article" date="2015" name="Sci. Rep.">
        <title>Chromosome-level genome map provides insights into diverse defense mechanisms in the medicinal fungus Ganoderma sinense.</title>
        <authorList>
            <person name="Zhu Y."/>
            <person name="Xu J."/>
            <person name="Sun C."/>
            <person name="Zhou S."/>
            <person name="Xu H."/>
            <person name="Nelson D.R."/>
            <person name="Qian J."/>
            <person name="Song J."/>
            <person name="Luo H."/>
            <person name="Xiang L."/>
            <person name="Li Y."/>
            <person name="Xu Z."/>
            <person name="Ji A."/>
            <person name="Wang L."/>
            <person name="Lu S."/>
            <person name="Hayward A."/>
            <person name="Sun W."/>
            <person name="Li X."/>
            <person name="Schwartz D.C."/>
            <person name="Wang Y."/>
            <person name="Chen S."/>
        </authorList>
    </citation>
    <scope>NUCLEOTIDE SEQUENCE [LARGE SCALE GENOMIC DNA]</scope>
    <source>
        <strain evidence="2 3">ZZ0214-1</strain>
    </source>
</reference>
<organism evidence="2 3">
    <name type="scientific">Ganoderma sinense ZZ0214-1</name>
    <dbReference type="NCBI Taxonomy" id="1077348"/>
    <lineage>
        <taxon>Eukaryota</taxon>
        <taxon>Fungi</taxon>
        <taxon>Dikarya</taxon>
        <taxon>Basidiomycota</taxon>
        <taxon>Agaricomycotina</taxon>
        <taxon>Agaricomycetes</taxon>
        <taxon>Polyporales</taxon>
        <taxon>Polyporaceae</taxon>
        <taxon>Ganoderma</taxon>
    </lineage>
</organism>
<comment type="caution">
    <text evidence="2">The sequence shown here is derived from an EMBL/GenBank/DDBJ whole genome shotgun (WGS) entry which is preliminary data.</text>
</comment>
<sequence length="144" mass="15622">MPNANSKKFSPLFAGALCQWQVPAGAAFHGIRREFANPRLRMRRDTAPRSPLRPNECASPPPCERKHAPKLLNRRLNTLDTHGAFPHTLGQHALHSACCSVGIVAHGHANLYCGVGSRNGNFLHAPSARAALALCTHNRSPPID</sequence>
<evidence type="ECO:0000313" key="3">
    <source>
        <dbReference type="Proteomes" id="UP000230002"/>
    </source>
</evidence>
<evidence type="ECO:0000256" key="1">
    <source>
        <dbReference type="SAM" id="MobiDB-lite"/>
    </source>
</evidence>
<accession>A0A2G8RUM3</accession>
<dbReference type="AlphaFoldDB" id="A0A2G8RUM3"/>
<protein>
    <submittedName>
        <fullName evidence="2">Uncharacterized protein</fullName>
    </submittedName>
</protein>
<feature type="region of interest" description="Disordered" evidence="1">
    <location>
        <begin position="42"/>
        <end position="65"/>
    </location>
</feature>
<proteinExistence type="predicted"/>
<evidence type="ECO:0000313" key="2">
    <source>
        <dbReference type="EMBL" id="PIL25038.1"/>
    </source>
</evidence>
<dbReference type="EMBL" id="AYKW01000056">
    <property type="protein sequence ID" value="PIL25038.1"/>
    <property type="molecule type" value="Genomic_DNA"/>
</dbReference>
<keyword evidence="3" id="KW-1185">Reference proteome</keyword>
<name>A0A2G8RUM3_9APHY</name>